<dbReference type="EMBL" id="JBDLNU010000001">
    <property type="protein sequence ID" value="MFM1727440.1"/>
    <property type="molecule type" value="Genomic_DNA"/>
</dbReference>
<keyword evidence="14" id="KW-1185">Reference proteome</keyword>
<evidence type="ECO:0000259" key="12">
    <source>
        <dbReference type="Pfam" id="PF13649"/>
    </source>
</evidence>
<comment type="similarity">
    <text evidence="2">Belongs to the methyltransferase superfamily. L-isoaspartyl/D-aspartyl protein methyltransferase family.</text>
</comment>
<comment type="subcellular location">
    <subcellularLocation>
        <location evidence="1">Cytoplasm</location>
    </subcellularLocation>
</comment>
<evidence type="ECO:0000256" key="2">
    <source>
        <dbReference type="ARBA" id="ARBA00005369"/>
    </source>
</evidence>
<dbReference type="GO" id="GO:0032259">
    <property type="term" value="P:methylation"/>
    <property type="evidence" value="ECO:0007669"/>
    <property type="project" value="UniProtKB-KW"/>
</dbReference>
<dbReference type="InterPro" id="IPR000682">
    <property type="entry name" value="PCMT"/>
</dbReference>
<organism evidence="13 14">
    <name type="scientific">Prescottella soli</name>
    <dbReference type="NCBI Taxonomy" id="1543852"/>
    <lineage>
        <taxon>Bacteria</taxon>
        <taxon>Bacillati</taxon>
        <taxon>Actinomycetota</taxon>
        <taxon>Actinomycetes</taxon>
        <taxon>Mycobacteriales</taxon>
        <taxon>Nocardiaceae</taxon>
        <taxon>Prescottella</taxon>
    </lineage>
</organism>
<dbReference type="InterPro" id="IPR029063">
    <property type="entry name" value="SAM-dependent_MTases_sf"/>
</dbReference>
<reference evidence="13 14" key="1">
    <citation type="submission" date="2023-11" db="EMBL/GenBank/DDBJ databases">
        <authorList>
            <person name="Val-Calvo J."/>
            <person name="Scortti M."/>
            <person name="Vazquez-Boland J."/>
        </authorList>
    </citation>
    <scope>NUCLEOTIDE SEQUENCE [LARGE SCALE GENOMIC DNA]</scope>
    <source>
        <strain evidence="13 14">DSM 46662</strain>
    </source>
</reference>
<protein>
    <recommendedName>
        <fullName evidence="4">Protein-L-isoaspartate O-methyltransferase</fullName>
        <ecNumber evidence="3">2.1.1.77</ecNumber>
    </recommendedName>
    <alternativeName>
        <fullName evidence="11">L-isoaspartyl protein carboxyl methyltransferase</fullName>
    </alternativeName>
    <alternativeName>
        <fullName evidence="9">Protein L-isoaspartyl methyltransferase</fullName>
    </alternativeName>
    <alternativeName>
        <fullName evidence="10">Protein-beta-aspartate methyltransferase</fullName>
    </alternativeName>
</protein>
<evidence type="ECO:0000256" key="6">
    <source>
        <dbReference type="ARBA" id="ARBA00022603"/>
    </source>
</evidence>
<accession>A0ABW9FRR2</accession>
<evidence type="ECO:0000256" key="5">
    <source>
        <dbReference type="ARBA" id="ARBA00022490"/>
    </source>
</evidence>
<dbReference type="PANTHER" id="PTHR11579:SF0">
    <property type="entry name" value="PROTEIN-L-ISOASPARTATE(D-ASPARTATE) O-METHYLTRANSFERASE"/>
    <property type="match status" value="1"/>
</dbReference>
<gene>
    <name evidence="13" type="ORF">ABEU19_000901</name>
</gene>
<dbReference type="RefSeq" id="WP_348607726.1">
    <property type="nucleotide sequence ID" value="NZ_CP157276.1"/>
</dbReference>
<dbReference type="PANTHER" id="PTHR11579">
    <property type="entry name" value="PROTEIN-L-ISOASPARTATE O-METHYLTRANSFERASE"/>
    <property type="match status" value="1"/>
</dbReference>
<evidence type="ECO:0000256" key="1">
    <source>
        <dbReference type="ARBA" id="ARBA00004496"/>
    </source>
</evidence>
<dbReference type="GO" id="GO:0008168">
    <property type="term" value="F:methyltransferase activity"/>
    <property type="evidence" value="ECO:0007669"/>
    <property type="project" value="UniProtKB-KW"/>
</dbReference>
<keyword evidence="6 13" id="KW-0489">Methyltransferase</keyword>
<dbReference type="SUPFAM" id="SSF53335">
    <property type="entry name" value="S-adenosyl-L-methionine-dependent methyltransferases"/>
    <property type="match status" value="1"/>
</dbReference>
<dbReference type="EC" id="2.1.1.77" evidence="3"/>
<comment type="caution">
    <text evidence="13">The sequence shown here is derived from an EMBL/GenBank/DDBJ whole genome shotgun (WGS) entry which is preliminary data.</text>
</comment>
<evidence type="ECO:0000256" key="8">
    <source>
        <dbReference type="ARBA" id="ARBA00022691"/>
    </source>
</evidence>
<keyword evidence="5" id="KW-0963">Cytoplasm</keyword>
<dbReference type="Pfam" id="PF13649">
    <property type="entry name" value="Methyltransf_25"/>
    <property type="match status" value="1"/>
</dbReference>
<evidence type="ECO:0000256" key="3">
    <source>
        <dbReference type="ARBA" id="ARBA00011890"/>
    </source>
</evidence>
<dbReference type="Proteomes" id="UP001629744">
    <property type="component" value="Unassembled WGS sequence"/>
</dbReference>
<dbReference type="CDD" id="cd02440">
    <property type="entry name" value="AdoMet_MTases"/>
    <property type="match status" value="1"/>
</dbReference>
<proteinExistence type="inferred from homology"/>
<keyword evidence="7" id="KW-0808">Transferase</keyword>
<dbReference type="Gene3D" id="3.40.50.150">
    <property type="entry name" value="Vaccinia Virus protein VP39"/>
    <property type="match status" value="1"/>
</dbReference>
<evidence type="ECO:0000313" key="14">
    <source>
        <dbReference type="Proteomes" id="UP001629744"/>
    </source>
</evidence>
<name>A0ABW9FRR2_9NOCA</name>
<evidence type="ECO:0000256" key="4">
    <source>
        <dbReference type="ARBA" id="ARBA00013346"/>
    </source>
</evidence>
<evidence type="ECO:0000256" key="7">
    <source>
        <dbReference type="ARBA" id="ARBA00022679"/>
    </source>
</evidence>
<dbReference type="InterPro" id="IPR041698">
    <property type="entry name" value="Methyltransf_25"/>
</dbReference>
<evidence type="ECO:0000313" key="13">
    <source>
        <dbReference type="EMBL" id="MFM1727440.1"/>
    </source>
</evidence>
<evidence type="ECO:0000256" key="11">
    <source>
        <dbReference type="ARBA" id="ARBA00031350"/>
    </source>
</evidence>
<evidence type="ECO:0000256" key="9">
    <source>
        <dbReference type="ARBA" id="ARBA00030757"/>
    </source>
</evidence>
<sequence length="237" mass="25823">MTNFADRARPPRLTGRLLFAAEAGRDLRTTGAIAPSGSKLAHALIEPVRRSVRPTLSILEVGSGTGALTRALATCMGPTDTLTCVEKNPRLVEYLRRQVDTDTSLRVLGDRITVREADVVEGVMSEKYHAIVVGLPFANFTASETRAICHALDDALVPGGTLTYFSYLGASIVDNFTGDRHSRRRRHSAQALAEFRTGFRQSRRTVWANVPPAHAWTLTRPAEAHLPNGRASRPPAS</sequence>
<feature type="domain" description="Methyltransferase" evidence="12">
    <location>
        <begin position="58"/>
        <end position="160"/>
    </location>
</feature>
<keyword evidence="8" id="KW-0949">S-adenosyl-L-methionine</keyword>
<evidence type="ECO:0000256" key="10">
    <source>
        <dbReference type="ARBA" id="ARBA00031323"/>
    </source>
</evidence>